<protein>
    <submittedName>
        <fullName evidence="1">Uncharacterized protein</fullName>
    </submittedName>
</protein>
<evidence type="ECO:0000313" key="1">
    <source>
        <dbReference type="EMBL" id="TQS44326.1"/>
    </source>
</evidence>
<name>A0A545ASL0_9ACTN</name>
<dbReference type="EMBL" id="VIRS01000009">
    <property type="protein sequence ID" value="TQS44326.1"/>
    <property type="molecule type" value="Genomic_DNA"/>
</dbReference>
<dbReference type="Proteomes" id="UP000317982">
    <property type="component" value="Unassembled WGS sequence"/>
</dbReference>
<proteinExistence type="predicted"/>
<evidence type="ECO:0000313" key="2">
    <source>
        <dbReference type="Proteomes" id="UP000317982"/>
    </source>
</evidence>
<keyword evidence="2" id="KW-1185">Reference proteome</keyword>
<dbReference type="RefSeq" id="WP_142705317.1">
    <property type="nucleotide sequence ID" value="NZ_VIRS01000009.1"/>
</dbReference>
<dbReference type="InParanoid" id="A0A545ASL0"/>
<comment type="caution">
    <text evidence="1">The sequence shown here is derived from an EMBL/GenBank/DDBJ whole genome shotgun (WGS) entry which is preliminary data.</text>
</comment>
<dbReference type="AlphaFoldDB" id="A0A545ASL0"/>
<sequence length="113" mass="11975">MTQILSHNPETVDSAPLCQRWCNTHQHIDYADGGSEGFCRGVHATQHGQFTVVTDLNSGSYIIHPGRPAEVDANDPGYAIVTVTPEGRDSVVHQGPIDELTALAAALTAAVAL</sequence>
<accession>A0A545ASL0</accession>
<gene>
    <name evidence="1" type="ORF">FL583_15450</name>
</gene>
<reference evidence="1 2" key="1">
    <citation type="submission" date="2019-07" db="EMBL/GenBank/DDBJ databases">
        <title>Cryptosporangium phraense sp. nov., isolated from plant litter.</title>
        <authorList>
            <person name="Suriyachadkun C."/>
        </authorList>
    </citation>
    <scope>NUCLEOTIDE SEQUENCE [LARGE SCALE GENOMIC DNA]</scope>
    <source>
        <strain evidence="1 2">A-T 5661</strain>
    </source>
</reference>
<organism evidence="1 2">
    <name type="scientific">Cryptosporangium phraense</name>
    <dbReference type="NCBI Taxonomy" id="2593070"/>
    <lineage>
        <taxon>Bacteria</taxon>
        <taxon>Bacillati</taxon>
        <taxon>Actinomycetota</taxon>
        <taxon>Actinomycetes</taxon>
        <taxon>Cryptosporangiales</taxon>
        <taxon>Cryptosporangiaceae</taxon>
        <taxon>Cryptosporangium</taxon>
    </lineage>
</organism>